<dbReference type="InterPro" id="IPR023166">
    <property type="entry name" value="BaiN-like_dom_sf"/>
</dbReference>
<dbReference type="PRINTS" id="PR00368">
    <property type="entry name" value="FADPNR"/>
</dbReference>
<reference evidence="7" key="1">
    <citation type="submission" date="2016-10" db="EMBL/GenBank/DDBJ databases">
        <authorList>
            <person name="Varghese N."/>
            <person name="Submissions S."/>
        </authorList>
    </citation>
    <scope>NUCLEOTIDE SEQUENCE [LARGE SCALE GENOMIC DNA]</scope>
    <source>
        <strain evidence="7">VPI 5359</strain>
    </source>
</reference>
<dbReference type="InterPro" id="IPR036188">
    <property type="entry name" value="FAD/NAD-bd_sf"/>
</dbReference>
<keyword evidence="2" id="KW-0285">Flavoprotein</keyword>
<dbReference type="PANTHER" id="PTHR42887:SF2">
    <property type="entry name" value="OS12G0638800 PROTEIN"/>
    <property type="match status" value="1"/>
</dbReference>
<dbReference type="PRINTS" id="PR00411">
    <property type="entry name" value="PNDRDTASEI"/>
</dbReference>
<dbReference type="Proteomes" id="UP000199652">
    <property type="component" value="Unassembled WGS sequence"/>
</dbReference>
<evidence type="ECO:0000313" key="7">
    <source>
        <dbReference type="Proteomes" id="UP000199652"/>
    </source>
</evidence>
<dbReference type="Pfam" id="PF22780">
    <property type="entry name" value="HI0933_like_1st"/>
    <property type="match status" value="1"/>
</dbReference>
<dbReference type="OrthoDB" id="9773233at2"/>
<dbReference type="NCBIfam" id="TIGR00275">
    <property type="entry name" value="aminoacetone oxidase family FAD-binding enzyme"/>
    <property type="match status" value="1"/>
</dbReference>
<dbReference type="InterPro" id="IPR004792">
    <property type="entry name" value="BaiN-like"/>
</dbReference>
<dbReference type="SUPFAM" id="SSF160996">
    <property type="entry name" value="HI0933 insert domain-like"/>
    <property type="match status" value="1"/>
</dbReference>
<dbReference type="Pfam" id="PF03486">
    <property type="entry name" value="HI0933_like"/>
    <property type="match status" value="1"/>
</dbReference>
<dbReference type="Gene3D" id="3.50.50.60">
    <property type="entry name" value="FAD/NAD(P)-binding domain"/>
    <property type="match status" value="1"/>
</dbReference>
<dbReference type="EMBL" id="FNOU01000007">
    <property type="protein sequence ID" value="SDX76786.1"/>
    <property type="molecule type" value="Genomic_DNA"/>
</dbReference>
<evidence type="ECO:0000259" key="5">
    <source>
        <dbReference type="Pfam" id="PF22780"/>
    </source>
</evidence>
<dbReference type="PANTHER" id="PTHR42887">
    <property type="entry name" value="OS12G0638800 PROTEIN"/>
    <property type="match status" value="1"/>
</dbReference>
<gene>
    <name evidence="6" type="ORF">SAMN04488579_10714</name>
</gene>
<comment type="cofactor">
    <cofactor evidence="1">
        <name>FAD</name>
        <dbReference type="ChEBI" id="CHEBI:57692"/>
    </cofactor>
</comment>
<dbReference type="STRING" id="1528.SAMN04488579_10714"/>
<dbReference type="Gene3D" id="1.10.8.260">
    <property type="entry name" value="HI0933 insert domain-like"/>
    <property type="match status" value="1"/>
</dbReference>
<sequence length="412" mass="44529">MERVMQTIVVGGGPAGMLAALSAAEGGGAVILCEQNEKLGKKLYITGKGRCNVTNACDRDDFFENIMTNPRFLYSAFAAFNNYDLMGILEDAGCPLQVERGNRVFPTSNKSSDIIRALGTALKKAGVQVRLGTAVKAIERETVKGRPRAMGVTLQDGSLIPGDRVILATGGMSYTSTGSDGYGMRLAKALGHRLVPCRPSLVGLTTKERWPMALQGLSLRNAGLTLYSGKKLVAREQGEMLFTHFGVSGPMVLSHSARIKKDPGNYHLSIDLKPGLSEEQIQARVVRDFEKYQNKQLINAMGDLLPAKLIPVFVELTGISGEKRVNQITRQERRRVEELLKSMPLSITGFTAMNSAIITSGGVHVGDINPKTMESRIMDGLYFAGEMIDVDALTGGYNIQIAASTGWLAGKE</sequence>
<keyword evidence="3" id="KW-0274">FAD</keyword>
<proteinExistence type="predicted"/>
<evidence type="ECO:0000313" key="6">
    <source>
        <dbReference type="EMBL" id="SDX76786.1"/>
    </source>
</evidence>
<dbReference type="RefSeq" id="WP_090244341.1">
    <property type="nucleotide sequence ID" value="NZ_FNOU01000007.1"/>
</dbReference>
<dbReference type="InterPro" id="IPR057661">
    <property type="entry name" value="RsdA/BaiN/AoA(So)_Rossmann"/>
</dbReference>
<feature type="domain" description="RsdA/BaiN/AoA(So)-like insert" evidence="5">
    <location>
        <begin position="198"/>
        <end position="358"/>
    </location>
</feature>
<dbReference type="AlphaFoldDB" id="A0A1H3EDJ9"/>
<evidence type="ECO:0000256" key="2">
    <source>
        <dbReference type="ARBA" id="ARBA00022630"/>
    </source>
</evidence>
<feature type="domain" description="RsdA/BaiN/AoA(So)-like Rossmann fold-like" evidence="4">
    <location>
        <begin position="6"/>
        <end position="411"/>
    </location>
</feature>
<evidence type="ECO:0000259" key="4">
    <source>
        <dbReference type="Pfam" id="PF03486"/>
    </source>
</evidence>
<accession>A0A1H3EDJ9</accession>
<dbReference type="SUPFAM" id="SSF51905">
    <property type="entry name" value="FAD/NAD(P)-binding domain"/>
    <property type="match status" value="1"/>
</dbReference>
<evidence type="ECO:0008006" key="8">
    <source>
        <dbReference type="Google" id="ProtNLM"/>
    </source>
</evidence>
<dbReference type="InterPro" id="IPR055178">
    <property type="entry name" value="RsdA/BaiN/AoA(So)-like_dom"/>
</dbReference>
<evidence type="ECO:0000256" key="1">
    <source>
        <dbReference type="ARBA" id="ARBA00001974"/>
    </source>
</evidence>
<name>A0A1H3EDJ9_EUBBA</name>
<protein>
    <recommendedName>
        <fullName evidence="8">Aminoacetone oxidase family FAD-binding enzyme</fullName>
    </recommendedName>
</protein>
<dbReference type="Gene3D" id="2.40.30.10">
    <property type="entry name" value="Translation factors"/>
    <property type="match status" value="1"/>
</dbReference>
<organism evidence="6 7">
    <name type="scientific">Eubacterium barkeri</name>
    <name type="common">Clostridium barkeri</name>
    <dbReference type="NCBI Taxonomy" id="1528"/>
    <lineage>
        <taxon>Bacteria</taxon>
        <taxon>Bacillati</taxon>
        <taxon>Bacillota</taxon>
        <taxon>Clostridia</taxon>
        <taxon>Eubacteriales</taxon>
        <taxon>Eubacteriaceae</taxon>
        <taxon>Eubacterium</taxon>
    </lineage>
</organism>
<keyword evidence="7" id="KW-1185">Reference proteome</keyword>
<evidence type="ECO:0000256" key="3">
    <source>
        <dbReference type="ARBA" id="ARBA00022827"/>
    </source>
</evidence>